<dbReference type="NCBIfam" id="TIGR00331">
    <property type="entry name" value="hrcA"/>
    <property type="match status" value="1"/>
</dbReference>
<evidence type="ECO:0000256" key="2">
    <source>
        <dbReference type="ARBA" id="ARBA00023015"/>
    </source>
</evidence>
<evidence type="ECO:0000256" key="1">
    <source>
        <dbReference type="ARBA" id="ARBA00022491"/>
    </source>
</evidence>
<evidence type="ECO:0000256" key="3">
    <source>
        <dbReference type="ARBA" id="ARBA00023016"/>
    </source>
</evidence>
<reference evidence="7" key="1">
    <citation type="submission" date="2022-12" db="EMBL/GenBank/DDBJ databases">
        <title>Genomic Characterization of Candidatus Phytoplasma sacchari in China.</title>
        <authorList>
            <person name="Zhang R.-Y."/>
        </authorList>
    </citation>
    <scope>NUCLEOTIDE SEQUENCE [LARGE SCALE GENOMIC DNA]</scope>
    <source>
        <strain evidence="7">SCWL1</strain>
    </source>
</reference>
<dbReference type="InterPro" id="IPR036388">
    <property type="entry name" value="WH-like_DNA-bd_sf"/>
</dbReference>
<evidence type="ECO:0000313" key="8">
    <source>
        <dbReference type="Proteomes" id="UP001210120"/>
    </source>
</evidence>
<sequence length="370" mass="43382">MLKNKYIKIYSRGVKLLSDRKKMILKAIVENYSKKNQPIGSKFLTSLSYLKFSSATIRYDMVELEKKGYLIKNHKSSGRVPSLQGYIFYLQNLMTREESKNSFEIASLFENIINKNNSNKEDVIKEVLKLLCNLTDYVTLNIVPDIFNTSRISKISLIFLNSYHVIVLVITDRGNLRYRNIFSKKEECLFLIGLEKAIEFLNNLLLNKYLLEALELLKNDTIKKEIKKKCFYYAEKLIQVLNEIFYCFTDNSSHIYGISNFFNKYDFKNNIILKELVKIFDTGELRKIFFNSSYSEKNVCKLVNQITLITYSNFIIISVPYKINKNEKGFIGVLGPLIMKYDKIIPILEYLSAHLTQLFENNYQQKSQFC</sequence>
<dbReference type="SUPFAM" id="SSF46785">
    <property type="entry name" value="Winged helix' DNA-binding domain"/>
    <property type="match status" value="1"/>
</dbReference>
<dbReference type="SUPFAM" id="SSF55781">
    <property type="entry name" value="GAF domain-like"/>
    <property type="match status" value="1"/>
</dbReference>
<organism evidence="7 8">
    <name type="scientific">Candidatus Phytoplasma sacchari</name>
    <dbReference type="NCBI Taxonomy" id="2609813"/>
    <lineage>
        <taxon>Bacteria</taxon>
        <taxon>Bacillati</taxon>
        <taxon>Mycoplasmatota</taxon>
        <taxon>Mollicutes</taxon>
        <taxon>Acholeplasmatales</taxon>
        <taxon>Acholeplasmataceae</taxon>
        <taxon>Candidatus Phytoplasma</taxon>
        <taxon>16SrXI (Rice yellow dwarf group)</taxon>
    </lineage>
</organism>
<dbReference type="PIRSF" id="PIRSF005485">
    <property type="entry name" value="HrcA"/>
    <property type="match status" value="1"/>
</dbReference>
<dbReference type="HAMAP" id="MF_00081">
    <property type="entry name" value="HrcA"/>
    <property type="match status" value="1"/>
</dbReference>
<protein>
    <recommendedName>
        <fullName evidence="5">Heat-inducible transcription repressor HrcA</fullName>
    </recommendedName>
</protein>
<keyword evidence="8" id="KW-1185">Reference proteome</keyword>
<dbReference type="Pfam" id="PF01628">
    <property type="entry name" value="HrcA"/>
    <property type="match status" value="1"/>
</dbReference>
<feature type="domain" description="Heat-inducible transcription repressor HrcA C-terminal" evidence="6">
    <location>
        <begin position="121"/>
        <end position="345"/>
    </location>
</feature>
<dbReference type="Gene3D" id="3.30.390.60">
    <property type="entry name" value="Heat-inducible transcription repressor hrca homolog, domain 3"/>
    <property type="match status" value="1"/>
</dbReference>
<gene>
    <name evidence="5 7" type="primary">hrcA</name>
    <name evidence="7" type="ORF">O7R10_02035</name>
</gene>
<keyword evidence="1 5" id="KW-0678">Repressor</keyword>
<name>A0ABY7M0W4_9MOLU</name>
<dbReference type="EMBL" id="CP115156">
    <property type="protein sequence ID" value="WBL31369.1"/>
    <property type="molecule type" value="Genomic_DNA"/>
</dbReference>
<dbReference type="InterPro" id="IPR002571">
    <property type="entry name" value="HrcA"/>
</dbReference>
<evidence type="ECO:0000313" key="7">
    <source>
        <dbReference type="EMBL" id="WBL31369.1"/>
    </source>
</evidence>
<dbReference type="PANTHER" id="PTHR34824:SF1">
    <property type="entry name" value="HEAT-INDUCIBLE TRANSCRIPTION REPRESSOR HRCA"/>
    <property type="match status" value="1"/>
</dbReference>
<comment type="function">
    <text evidence="5">Negative regulator of class I heat shock genes (grpE-dnaK-dnaJ and groELS operons). Prevents heat-shock induction of these operons.</text>
</comment>
<proteinExistence type="inferred from homology"/>
<keyword evidence="3 5" id="KW-0346">Stress response</keyword>
<dbReference type="Gene3D" id="3.30.450.40">
    <property type="match status" value="1"/>
</dbReference>
<accession>A0ABY7M0W4</accession>
<evidence type="ECO:0000256" key="4">
    <source>
        <dbReference type="ARBA" id="ARBA00023163"/>
    </source>
</evidence>
<dbReference type="InterPro" id="IPR036390">
    <property type="entry name" value="WH_DNA-bd_sf"/>
</dbReference>
<dbReference type="PANTHER" id="PTHR34824">
    <property type="entry name" value="HEAT-INDUCIBLE TRANSCRIPTION REPRESSOR HRCA"/>
    <property type="match status" value="1"/>
</dbReference>
<comment type="similarity">
    <text evidence="5">Belongs to the HrcA family.</text>
</comment>
<evidence type="ECO:0000259" key="6">
    <source>
        <dbReference type="Pfam" id="PF01628"/>
    </source>
</evidence>
<dbReference type="InterPro" id="IPR029016">
    <property type="entry name" value="GAF-like_dom_sf"/>
</dbReference>
<dbReference type="InterPro" id="IPR023120">
    <property type="entry name" value="WHTH_transcript_rep_HrcA_IDD"/>
</dbReference>
<dbReference type="InterPro" id="IPR021153">
    <property type="entry name" value="HrcA_C"/>
</dbReference>
<keyword evidence="2 5" id="KW-0805">Transcription regulation</keyword>
<dbReference type="Gene3D" id="1.10.10.10">
    <property type="entry name" value="Winged helix-like DNA-binding domain superfamily/Winged helix DNA-binding domain"/>
    <property type="match status" value="1"/>
</dbReference>
<evidence type="ECO:0000256" key="5">
    <source>
        <dbReference type="HAMAP-Rule" id="MF_00081"/>
    </source>
</evidence>
<keyword evidence="4 5" id="KW-0804">Transcription</keyword>
<dbReference type="Proteomes" id="UP001210120">
    <property type="component" value="Chromosome"/>
</dbReference>